<comment type="caution">
    <text evidence="2">The sequence shown here is derived from an EMBL/GenBank/DDBJ whole genome shotgun (WGS) entry which is preliminary data.</text>
</comment>
<feature type="compositionally biased region" description="Polar residues" evidence="1">
    <location>
        <begin position="271"/>
        <end position="281"/>
    </location>
</feature>
<name>A0ABR4F3B5_9PEZI</name>
<feature type="compositionally biased region" description="Acidic residues" evidence="1">
    <location>
        <begin position="303"/>
        <end position="313"/>
    </location>
</feature>
<evidence type="ECO:0000313" key="3">
    <source>
        <dbReference type="Proteomes" id="UP001600888"/>
    </source>
</evidence>
<feature type="compositionally biased region" description="Basic and acidic residues" evidence="1">
    <location>
        <begin position="255"/>
        <end position="269"/>
    </location>
</feature>
<feature type="region of interest" description="Disordered" evidence="1">
    <location>
        <begin position="1"/>
        <end position="78"/>
    </location>
</feature>
<accession>A0ABR4F3B5</accession>
<feature type="region of interest" description="Disordered" evidence="1">
    <location>
        <begin position="239"/>
        <end position="331"/>
    </location>
</feature>
<feature type="region of interest" description="Disordered" evidence="1">
    <location>
        <begin position="203"/>
        <end position="223"/>
    </location>
</feature>
<reference evidence="2 3" key="1">
    <citation type="submission" date="2024-03" db="EMBL/GenBank/DDBJ databases">
        <title>A high-quality draft genome sequence of Diaporthe vaccinii, a causative agent of upright dieback and viscid rot disease in cranberry plants.</title>
        <authorList>
            <person name="Sarrasin M."/>
            <person name="Lang B.F."/>
            <person name="Burger G."/>
        </authorList>
    </citation>
    <scope>NUCLEOTIDE SEQUENCE [LARGE SCALE GENOMIC DNA]</scope>
    <source>
        <strain evidence="2 3">IS7</strain>
    </source>
</reference>
<keyword evidence="3" id="KW-1185">Reference proteome</keyword>
<sequence>MSRHLRNSSSSSCFNTKEPRSDDSPAPSNARFSTRVRTLLEGVSPLKVPTVPPEPKTPKRKKSPGRKGEKQTPIGDPKVIRRLAKLKSLPPISPRGRRFANGVRDGTFAYAEVAGEGLSRFLQDGLPKYEVFFGDTEANSIRYNIEVLYRADPTEMRENIFHRCDKYEPVNKWSAEEKSKVSRYPIAVRTFGVALVKPIKQHVNARGKSEANSPMGSRKKNNDSPEVLWMREKMAAISSASGGESPISLPPLDMSDYKDAMESSCEGDHLLTNNPAPANQLDSKDWSSSSDGWTTSNSQSSDFDSDSDEEDWTSEDKVLREMFPHARYRQM</sequence>
<evidence type="ECO:0000256" key="1">
    <source>
        <dbReference type="SAM" id="MobiDB-lite"/>
    </source>
</evidence>
<evidence type="ECO:0000313" key="2">
    <source>
        <dbReference type="EMBL" id="KAL2289189.1"/>
    </source>
</evidence>
<dbReference type="Proteomes" id="UP001600888">
    <property type="component" value="Unassembled WGS sequence"/>
</dbReference>
<feature type="compositionally biased region" description="Low complexity" evidence="1">
    <location>
        <begin position="286"/>
        <end position="302"/>
    </location>
</feature>
<organism evidence="2 3">
    <name type="scientific">Diaporthe vaccinii</name>
    <dbReference type="NCBI Taxonomy" id="105482"/>
    <lineage>
        <taxon>Eukaryota</taxon>
        <taxon>Fungi</taxon>
        <taxon>Dikarya</taxon>
        <taxon>Ascomycota</taxon>
        <taxon>Pezizomycotina</taxon>
        <taxon>Sordariomycetes</taxon>
        <taxon>Sordariomycetidae</taxon>
        <taxon>Diaporthales</taxon>
        <taxon>Diaporthaceae</taxon>
        <taxon>Diaporthe</taxon>
        <taxon>Diaporthe eres species complex</taxon>
    </lineage>
</organism>
<proteinExistence type="predicted"/>
<dbReference type="EMBL" id="JBAWTH010000013">
    <property type="protein sequence ID" value="KAL2289189.1"/>
    <property type="molecule type" value="Genomic_DNA"/>
</dbReference>
<feature type="compositionally biased region" description="Basic and acidic residues" evidence="1">
    <location>
        <begin position="314"/>
        <end position="324"/>
    </location>
</feature>
<gene>
    <name evidence="2" type="ORF">FJTKL_02219</name>
</gene>
<protein>
    <submittedName>
        <fullName evidence="2">Uncharacterized protein</fullName>
    </submittedName>
</protein>
<feature type="compositionally biased region" description="Polar residues" evidence="1">
    <location>
        <begin position="26"/>
        <end position="36"/>
    </location>
</feature>